<evidence type="ECO:0000313" key="3">
    <source>
        <dbReference type="Proteomes" id="UP000314294"/>
    </source>
</evidence>
<protein>
    <submittedName>
        <fullName evidence="2">Uncharacterized protein</fullName>
    </submittedName>
</protein>
<evidence type="ECO:0000256" key="1">
    <source>
        <dbReference type="SAM" id="MobiDB-lite"/>
    </source>
</evidence>
<gene>
    <name evidence="2" type="ORF">EYF80_044421</name>
</gene>
<reference evidence="2 3" key="1">
    <citation type="submission" date="2019-03" db="EMBL/GenBank/DDBJ databases">
        <title>First draft genome of Liparis tanakae, snailfish: a comprehensive survey of snailfish specific genes.</title>
        <authorList>
            <person name="Kim W."/>
            <person name="Song I."/>
            <person name="Jeong J.-H."/>
            <person name="Kim D."/>
            <person name="Kim S."/>
            <person name="Ryu S."/>
            <person name="Song J.Y."/>
            <person name="Lee S.K."/>
        </authorList>
    </citation>
    <scope>NUCLEOTIDE SEQUENCE [LARGE SCALE GENOMIC DNA]</scope>
    <source>
        <tissue evidence="2">Muscle</tissue>
    </source>
</reference>
<feature type="region of interest" description="Disordered" evidence="1">
    <location>
        <begin position="158"/>
        <end position="179"/>
    </location>
</feature>
<dbReference type="Proteomes" id="UP000314294">
    <property type="component" value="Unassembled WGS sequence"/>
</dbReference>
<comment type="caution">
    <text evidence="2">The sequence shown here is derived from an EMBL/GenBank/DDBJ whole genome shotgun (WGS) entry which is preliminary data.</text>
</comment>
<dbReference type="AlphaFoldDB" id="A0A4Z2FWR6"/>
<sequence length="226" mass="24946">MTWDGSPPPPPPPRQNIPGAPVLCLNATVDHIYSTDEDGGNKHVEERRLGVVRWSDGGDLVVLVPGSISTAGASAAAAAAAALTCVALRERQDRKWDGGWEEKERERERDCEANSQLMLHKSVQERTSIINRPSHEGNRFKYITSRARALVRGPRTVGVYKTPPQGFNQRTDPKIPSPPISRLPVSHTWLNLTNQALPRFQTGRLGFGLLPNKRITHLNWKGGMGL</sequence>
<name>A0A4Z2FWR6_9TELE</name>
<organism evidence="2 3">
    <name type="scientific">Liparis tanakae</name>
    <name type="common">Tanaka's snailfish</name>
    <dbReference type="NCBI Taxonomy" id="230148"/>
    <lineage>
        <taxon>Eukaryota</taxon>
        <taxon>Metazoa</taxon>
        <taxon>Chordata</taxon>
        <taxon>Craniata</taxon>
        <taxon>Vertebrata</taxon>
        <taxon>Euteleostomi</taxon>
        <taxon>Actinopterygii</taxon>
        <taxon>Neopterygii</taxon>
        <taxon>Teleostei</taxon>
        <taxon>Neoteleostei</taxon>
        <taxon>Acanthomorphata</taxon>
        <taxon>Eupercaria</taxon>
        <taxon>Perciformes</taxon>
        <taxon>Cottioidei</taxon>
        <taxon>Cottales</taxon>
        <taxon>Liparidae</taxon>
        <taxon>Liparis</taxon>
    </lineage>
</organism>
<accession>A0A4Z2FWR6</accession>
<proteinExistence type="predicted"/>
<keyword evidence="3" id="KW-1185">Reference proteome</keyword>
<dbReference type="EMBL" id="SRLO01000850">
    <property type="protein sequence ID" value="TNN45371.1"/>
    <property type="molecule type" value="Genomic_DNA"/>
</dbReference>
<evidence type="ECO:0000313" key="2">
    <source>
        <dbReference type="EMBL" id="TNN45371.1"/>
    </source>
</evidence>